<evidence type="ECO:0000313" key="1">
    <source>
        <dbReference type="EMBL" id="MBJ3762158.1"/>
    </source>
</evidence>
<reference evidence="1" key="1">
    <citation type="submission" date="2020-12" db="EMBL/GenBank/DDBJ databases">
        <title>Bacterial taxonomy.</title>
        <authorList>
            <person name="Pan X."/>
        </authorList>
    </citation>
    <scope>NUCLEOTIDE SEQUENCE</scope>
    <source>
        <strain evidence="1">KCTC 52957</strain>
    </source>
</reference>
<organism evidence="1 2">
    <name type="scientific">Palleronia pontilimi</name>
    <dbReference type="NCBI Taxonomy" id="1964209"/>
    <lineage>
        <taxon>Bacteria</taxon>
        <taxon>Pseudomonadati</taxon>
        <taxon>Pseudomonadota</taxon>
        <taxon>Alphaproteobacteria</taxon>
        <taxon>Rhodobacterales</taxon>
        <taxon>Roseobacteraceae</taxon>
        <taxon>Palleronia</taxon>
    </lineage>
</organism>
<dbReference type="EMBL" id="JAEKPD010000005">
    <property type="protein sequence ID" value="MBJ3762158.1"/>
    <property type="molecule type" value="Genomic_DNA"/>
</dbReference>
<dbReference type="RefSeq" id="WP_198915336.1">
    <property type="nucleotide sequence ID" value="NZ_JAEKPD010000005.1"/>
</dbReference>
<accession>A0A934I8C8</accession>
<comment type="caution">
    <text evidence="1">The sequence shown here is derived from an EMBL/GenBank/DDBJ whole genome shotgun (WGS) entry which is preliminary data.</text>
</comment>
<proteinExistence type="predicted"/>
<protein>
    <submittedName>
        <fullName evidence="1">Uncharacterized protein</fullName>
    </submittedName>
</protein>
<keyword evidence="2" id="KW-1185">Reference proteome</keyword>
<dbReference type="AlphaFoldDB" id="A0A934I8C8"/>
<name>A0A934I8C8_9RHOB</name>
<evidence type="ECO:0000313" key="2">
    <source>
        <dbReference type="Proteomes" id="UP000642488"/>
    </source>
</evidence>
<dbReference type="Proteomes" id="UP000642488">
    <property type="component" value="Unassembled WGS sequence"/>
</dbReference>
<gene>
    <name evidence="1" type="ORF">ILP92_05305</name>
</gene>
<sequence length="146" mass="16288">MNDFDRLNPLTMDRARGFLSLAKRSDGSVSEGIPAVILAAFACEISLKGLGAGEGHDLLNLFHDLSDARQHWLCDRYAQEVKGNLEADLEKCRNLFVDLRYIHEKNSFSGDTGICYTLANFLIAAGHVAIEARADRQFISLEWTSR</sequence>